<evidence type="ECO:0000313" key="1">
    <source>
        <dbReference type="EMBL" id="CEK57917.1"/>
    </source>
</evidence>
<dbReference type="AlphaFoldDB" id="A0A0B6YP33"/>
<dbReference type="EMBL" id="HACG01011052">
    <property type="protein sequence ID" value="CEK57917.1"/>
    <property type="molecule type" value="Transcribed_RNA"/>
</dbReference>
<name>A0A0B6YP33_9EUPU</name>
<organism evidence="1">
    <name type="scientific">Arion vulgaris</name>
    <dbReference type="NCBI Taxonomy" id="1028688"/>
    <lineage>
        <taxon>Eukaryota</taxon>
        <taxon>Metazoa</taxon>
        <taxon>Spiralia</taxon>
        <taxon>Lophotrochozoa</taxon>
        <taxon>Mollusca</taxon>
        <taxon>Gastropoda</taxon>
        <taxon>Heterobranchia</taxon>
        <taxon>Euthyneura</taxon>
        <taxon>Panpulmonata</taxon>
        <taxon>Eupulmonata</taxon>
        <taxon>Stylommatophora</taxon>
        <taxon>Helicina</taxon>
        <taxon>Arionoidea</taxon>
        <taxon>Arionidae</taxon>
        <taxon>Arion</taxon>
    </lineage>
</organism>
<sequence>MPDKIQINNKSNTITNIDQHKQVKINKVLESTNKDSGKINGQIIHEVTSFQPFAQDQRVVLT</sequence>
<gene>
    <name evidence="1" type="primary">ORF31460</name>
</gene>
<accession>A0A0B6YP33</accession>
<proteinExistence type="predicted"/>
<protein>
    <submittedName>
        <fullName evidence="1">Uncharacterized protein</fullName>
    </submittedName>
</protein>
<reference evidence="1" key="1">
    <citation type="submission" date="2014-12" db="EMBL/GenBank/DDBJ databases">
        <title>Insight into the proteome of Arion vulgaris.</title>
        <authorList>
            <person name="Aradska J."/>
            <person name="Bulat T."/>
            <person name="Smidak R."/>
            <person name="Sarate P."/>
            <person name="Gangsoo J."/>
            <person name="Sialana F."/>
            <person name="Bilban M."/>
            <person name="Lubec G."/>
        </authorList>
    </citation>
    <scope>NUCLEOTIDE SEQUENCE</scope>
    <source>
        <tissue evidence="1">Skin</tissue>
    </source>
</reference>